<evidence type="ECO:0000256" key="1">
    <source>
        <dbReference type="ARBA" id="ARBA00004236"/>
    </source>
</evidence>
<keyword evidence="7" id="KW-0677">Repeat</keyword>
<keyword evidence="10" id="KW-0472">Membrane</keyword>
<dbReference type="EMBL" id="JAMKFB020000017">
    <property type="protein sequence ID" value="KAL0169981.1"/>
    <property type="molecule type" value="Genomic_DNA"/>
</dbReference>
<name>A0ABD0PAI3_CIRMR</name>
<keyword evidence="8" id="KW-0970">Cilium biogenesis/degradation</keyword>
<keyword evidence="6" id="KW-0853">WD repeat</keyword>
<keyword evidence="9" id="KW-0969">Cilium</keyword>
<evidence type="ECO:0000256" key="8">
    <source>
        <dbReference type="ARBA" id="ARBA00022794"/>
    </source>
</evidence>
<keyword evidence="14" id="KW-1185">Reference proteome</keyword>
<keyword evidence="11" id="KW-0206">Cytoskeleton</keyword>
<evidence type="ECO:0000313" key="14">
    <source>
        <dbReference type="Proteomes" id="UP001529510"/>
    </source>
</evidence>
<evidence type="ECO:0000256" key="9">
    <source>
        <dbReference type="ARBA" id="ARBA00023069"/>
    </source>
</evidence>
<keyword evidence="5" id="KW-0963">Cytoplasm</keyword>
<feature type="non-terminal residue" evidence="13">
    <location>
        <position position="64"/>
    </location>
</feature>
<evidence type="ECO:0000313" key="13">
    <source>
        <dbReference type="EMBL" id="KAL0169981.1"/>
    </source>
</evidence>
<sequence>VSVVDLPGGGRRAERRVGLNRTQDVVVCWWPLCNEEVRPWSPIPSAVDRANLVLLACSDTPGLT</sequence>
<evidence type="ECO:0000256" key="12">
    <source>
        <dbReference type="ARBA" id="ARBA00023273"/>
    </source>
</evidence>
<dbReference type="Proteomes" id="UP001529510">
    <property type="component" value="Unassembled WGS sequence"/>
</dbReference>
<feature type="non-terminal residue" evidence="13">
    <location>
        <position position="1"/>
    </location>
</feature>
<evidence type="ECO:0000256" key="6">
    <source>
        <dbReference type="ARBA" id="ARBA00022574"/>
    </source>
</evidence>
<dbReference type="Pfam" id="PF11768">
    <property type="entry name" value="Frtz"/>
    <property type="match status" value="1"/>
</dbReference>
<dbReference type="AlphaFoldDB" id="A0ABD0PAI3"/>
<gene>
    <name evidence="13" type="ORF">M9458_034577</name>
</gene>
<evidence type="ECO:0000256" key="3">
    <source>
        <dbReference type="ARBA" id="ARBA00006059"/>
    </source>
</evidence>
<evidence type="ECO:0000256" key="7">
    <source>
        <dbReference type="ARBA" id="ARBA00022737"/>
    </source>
</evidence>
<dbReference type="GO" id="GO:0030030">
    <property type="term" value="P:cell projection organization"/>
    <property type="evidence" value="ECO:0007669"/>
    <property type="project" value="UniProtKB-KW"/>
</dbReference>
<evidence type="ECO:0000256" key="2">
    <source>
        <dbReference type="ARBA" id="ARBA00004430"/>
    </source>
</evidence>
<organism evidence="13 14">
    <name type="scientific">Cirrhinus mrigala</name>
    <name type="common">Mrigala</name>
    <dbReference type="NCBI Taxonomy" id="683832"/>
    <lineage>
        <taxon>Eukaryota</taxon>
        <taxon>Metazoa</taxon>
        <taxon>Chordata</taxon>
        <taxon>Craniata</taxon>
        <taxon>Vertebrata</taxon>
        <taxon>Euteleostomi</taxon>
        <taxon>Actinopterygii</taxon>
        <taxon>Neopterygii</taxon>
        <taxon>Teleostei</taxon>
        <taxon>Ostariophysi</taxon>
        <taxon>Cypriniformes</taxon>
        <taxon>Cyprinidae</taxon>
        <taxon>Labeoninae</taxon>
        <taxon>Labeonini</taxon>
        <taxon>Cirrhinus</taxon>
    </lineage>
</organism>
<reference evidence="13 14" key="1">
    <citation type="submission" date="2024-05" db="EMBL/GenBank/DDBJ databases">
        <title>Genome sequencing and assembly of Indian major carp, Cirrhinus mrigala (Hamilton, 1822).</title>
        <authorList>
            <person name="Mohindra V."/>
            <person name="Chowdhury L.M."/>
            <person name="Lal K."/>
            <person name="Jena J.K."/>
        </authorList>
    </citation>
    <scope>NUCLEOTIDE SEQUENCE [LARGE SCALE GENOMIC DNA]</scope>
    <source>
        <strain evidence="13">CM1030</strain>
        <tissue evidence="13">Blood</tissue>
    </source>
</reference>
<evidence type="ECO:0000256" key="10">
    <source>
        <dbReference type="ARBA" id="ARBA00023136"/>
    </source>
</evidence>
<protein>
    <submittedName>
        <fullName evidence="13">Uncharacterized protein</fullName>
    </submittedName>
</protein>
<evidence type="ECO:0000256" key="4">
    <source>
        <dbReference type="ARBA" id="ARBA00022475"/>
    </source>
</evidence>
<accession>A0ABD0PAI3</accession>
<proteinExistence type="inferred from homology"/>
<keyword evidence="4" id="KW-1003">Cell membrane</keyword>
<dbReference type="PANTHER" id="PTHR13667">
    <property type="entry name" value="HOMOLOC-13"/>
    <property type="match status" value="1"/>
</dbReference>
<comment type="caution">
    <text evidence="13">The sequence shown here is derived from an EMBL/GenBank/DDBJ whole genome shotgun (WGS) entry which is preliminary data.</text>
</comment>
<comment type="similarity">
    <text evidence="3">Belongs to the WD repeat fritz family.</text>
</comment>
<dbReference type="GO" id="GO:0005886">
    <property type="term" value="C:plasma membrane"/>
    <property type="evidence" value="ECO:0007669"/>
    <property type="project" value="UniProtKB-SubCell"/>
</dbReference>
<dbReference type="InterPro" id="IPR024511">
    <property type="entry name" value="Frtz"/>
</dbReference>
<evidence type="ECO:0000256" key="5">
    <source>
        <dbReference type="ARBA" id="ARBA00022490"/>
    </source>
</evidence>
<dbReference type="GO" id="GO:0005930">
    <property type="term" value="C:axoneme"/>
    <property type="evidence" value="ECO:0007669"/>
    <property type="project" value="UniProtKB-SubCell"/>
</dbReference>
<keyword evidence="12" id="KW-0966">Cell projection</keyword>
<dbReference type="PANTHER" id="PTHR13667:SF5">
    <property type="entry name" value="WD REPEAT-CONTAINING AND PLANAR CELL POLARITY EFFECTOR PROTEIN FRITZ HOMOLOG"/>
    <property type="match status" value="1"/>
</dbReference>
<evidence type="ECO:0000256" key="11">
    <source>
        <dbReference type="ARBA" id="ARBA00023212"/>
    </source>
</evidence>
<comment type="subcellular location">
    <subcellularLocation>
        <location evidence="1">Cell membrane</location>
    </subcellularLocation>
    <subcellularLocation>
        <location evidence="2">Cytoplasm</location>
        <location evidence="2">Cytoskeleton</location>
        <location evidence="2">Cilium axoneme</location>
    </subcellularLocation>
</comment>